<organism evidence="2 3">
    <name type="scientific">Brenthis ino</name>
    <name type="common">lesser marbled fritillary</name>
    <dbReference type="NCBI Taxonomy" id="405034"/>
    <lineage>
        <taxon>Eukaryota</taxon>
        <taxon>Metazoa</taxon>
        <taxon>Ecdysozoa</taxon>
        <taxon>Arthropoda</taxon>
        <taxon>Hexapoda</taxon>
        <taxon>Insecta</taxon>
        <taxon>Pterygota</taxon>
        <taxon>Neoptera</taxon>
        <taxon>Endopterygota</taxon>
        <taxon>Lepidoptera</taxon>
        <taxon>Glossata</taxon>
        <taxon>Ditrysia</taxon>
        <taxon>Papilionoidea</taxon>
        <taxon>Nymphalidae</taxon>
        <taxon>Heliconiinae</taxon>
        <taxon>Argynnini</taxon>
        <taxon>Brenthis</taxon>
    </lineage>
</organism>
<dbReference type="SUPFAM" id="SSF51735">
    <property type="entry name" value="NAD(P)-binding Rossmann-fold domains"/>
    <property type="match status" value="1"/>
</dbReference>
<feature type="non-terminal residue" evidence="2">
    <location>
        <position position="249"/>
    </location>
</feature>
<accession>A0A8J9U666</accession>
<dbReference type="PANTHER" id="PTHR43975">
    <property type="entry name" value="ZGC:101858"/>
    <property type="match status" value="1"/>
</dbReference>
<evidence type="ECO:0000313" key="2">
    <source>
        <dbReference type="EMBL" id="CAH0714019.1"/>
    </source>
</evidence>
<sequence length="249" mass="26579">MSFNNKVVIVTGASSGIGASTAVLFSKEQANVVIVGRNEEKLKTVAAQCEEVGNKPLVIKADVSVDKDANTIINKTIEKFGKIDILINNAGFIRMGSILDGSFLDIYESLAQTNLKAVIRLTTLAAAHLIKTKGNIINISSVGGKKVISPEFGPYGLSKAGLNFFSHTAALELAPHGVRVNTISPGPVYTDIWENSKEDLSVLKKVNFKVPLDRISVSEEIANLILYVASDKAVSVTGSNYVADNGFLL</sequence>
<name>A0A8J9U666_9NEOP</name>
<dbReference type="PANTHER" id="PTHR43975:SF2">
    <property type="entry name" value="EG:BACR7A4.14 PROTEIN-RELATED"/>
    <property type="match status" value="1"/>
</dbReference>
<dbReference type="SMART" id="SM00822">
    <property type="entry name" value="PKS_KR"/>
    <property type="match status" value="1"/>
</dbReference>
<dbReference type="EMBL" id="OV170221">
    <property type="protein sequence ID" value="CAH0714019.1"/>
    <property type="molecule type" value="Genomic_DNA"/>
</dbReference>
<evidence type="ECO:0000313" key="3">
    <source>
        <dbReference type="Proteomes" id="UP000838878"/>
    </source>
</evidence>
<reference evidence="2" key="1">
    <citation type="submission" date="2021-12" db="EMBL/GenBank/DDBJ databases">
        <authorList>
            <person name="Martin H S."/>
        </authorList>
    </citation>
    <scope>NUCLEOTIDE SEQUENCE</scope>
</reference>
<proteinExistence type="predicted"/>
<dbReference type="InterPro" id="IPR036291">
    <property type="entry name" value="NAD(P)-bd_dom_sf"/>
</dbReference>
<dbReference type="Proteomes" id="UP000838878">
    <property type="component" value="Chromosome 1"/>
</dbReference>
<dbReference type="AlphaFoldDB" id="A0A8J9U666"/>
<dbReference type="FunFam" id="3.40.50.720:FF:000084">
    <property type="entry name" value="Short-chain dehydrogenase reductase"/>
    <property type="match status" value="1"/>
</dbReference>
<evidence type="ECO:0000259" key="1">
    <source>
        <dbReference type="SMART" id="SM00822"/>
    </source>
</evidence>
<feature type="domain" description="Ketoreductase" evidence="1">
    <location>
        <begin position="6"/>
        <end position="186"/>
    </location>
</feature>
<protein>
    <recommendedName>
        <fullName evidence="1">Ketoreductase domain-containing protein</fullName>
    </recommendedName>
</protein>
<dbReference type="Gene3D" id="3.40.50.720">
    <property type="entry name" value="NAD(P)-binding Rossmann-like Domain"/>
    <property type="match status" value="1"/>
</dbReference>
<dbReference type="Pfam" id="PF13561">
    <property type="entry name" value="adh_short_C2"/>
    <property type="match status" value="1"/>
</dbReference>
<dbReference type="OrthoDB" id="47007at2759"/>
<dbReference type="PRINTS" id="PR00081">
    <property type="entry name" value="GDHRDH"/>
</dbReference>
<dbReference type="InterPro" id="IPR057326">
    <property type="entry name" value="KR_dom"/>
</dbReference>
<keyword evidence="3" id="KW-1185">Reference proteome</keyword>
<dbReference type="InterPro" id="IPR002347">
    <property type="entry name" value="SDR_fam"/>
</dbReference>
<gene>
    <name evidence="2" type="ORF">BINO364_LOCUS1109</name>
</gene>
<dbReference type="PRINTS" id="PR00080">
    <property type="entry name" value="SDRFAMILY"/>
</dbReference>